<evidence type="ECO:0000256" key="15">
    <source>
        <dbReference type="SAM" id="Phobius"/>
    </source>
</evidence>
<protein>
    <submittedName>
        <fullName evidence="17">ZEB2-regulated ABC transporter 1</fullName>
    </submittedName>
</protein>
<dbReference type="GO" id="GO:0004497">
    <property type="term" value="F:monooxygenase activity"/>
    <property type="evidence" value="ECO:0007669"/>
    <property type="project" value="InterPro"/>
</dbReference>
<feature type="transmembrane region" description="Helical" evidence="15">
    <location>
        <begin position="1135"/>
        <end position="1156"/>
    </location>
</feature>
<evidence type="ECO:0000256" key="10">
    <source>
        <dbReference type="ARBA" id="ARBA00022989"/>
    </source>
</evidence>
<dbReference type="InterPro" id="IPR003439">
    <property type="entry name" value="ABC_transporter-like_ATP-bd"/>
</dbReference>
<dbReference type="GO" id="GO:0005524">
    <property type="term" value="F:ATP binding"/>
    <property type="evidence" value="ECO:0007669"/>
    <property type="project" value="UniProtKB-KW"/>
</dbReference>
<keyword evidence="10 15" id="KW-1133">Transmembrane helix</keyword>
<evidence type="ECO:0000256" key="4">
    <source>
        <dbReference type="ARBA" id="ARBA00010617"/>
    </source>
</evidence>
<dbReference type="InterPro" id="IPR029481">
    <property type="entry name" value="ABC_trans_N"/>
</dbReference>
<comment type="cofactor">
    <cofactor evidence="1 13">
        <name>heme</name>
        <dbReference type="ChEBI" id="CHEBI:30413"/>
    </cofactor>
</comment>
<keyword evidence="18" id="KW-1185">Reference proteome</keyword>
<evidence type="ECO:0000256" key="14">
    <source>
        <dbReference type="SAM" id="MobiDB-lite"/>
    </source>
</evidence>
<dbReference type="InterPro" id="IPR034003">
    <property type="entry name" value="ABCG_PDR_2"/>
</dbReference>
<evidence type="ECO:0000256" key="7">
    <source>
        <dbReference type="ARBA" id="ARBA00022723"/>
    </source>
</evidence>
<keyword evidence="13" id="KW-0349">Heme</keyword>
<evidence type="ECO:0000256" key="12">
    <source>
        <dbReference type="ARBA" id="ARBA00023136"/>
    </source>
</evidence>
<sequence length="2033" mass="227569">MDSFFQIQTPREMLVLVILLATPFIANYSIAWILFFTAVRSTAAGKKPPSLPYMVPLLGSVVSYVLDPLRFVTTAGANCNPELSPLRIKLFTTEVILVRGTQDIKQLWRQSTCSSSTAIFSFVLRYMFGMHKAAARRYAQDDSGAGPQPFPDSTIAPHNRVDHNTHKALHRFLEGNGLAPLFERFQKRLVQRLDALPVGEDEWVEMDDLVDFLTKELLLPANLDAMCSPAMLQVNPEFPRLFWEYNEWVAWFSKGIPRFLMRRGYAVRDQLLECVKRWHRHAAEQTRRSGVVPEGEEDPFWGSKFFRERRQVLAKVDDYDDDALASEDLASIWGFNTNAVLASMWAVLDVFDDAGLLERVRREAGECVGAGNDGVDVGKLLQQPVMQAVYAETLRLRVHVYITRYAQRDDLQLGNWEIPRRSTVLVCSTPAHMDETAWNTTRPLDEFWPDRFLVSPGDPHSGPRKRSAAGPKRRDSGVSVSGKDEQVVFSLENMAEMWFPYGGGARMCPGRHFAKREIMTTLALLATYFDIEVTADRAAREMQWREFGLGSNETIPFALPYLCPRRTRCSGPLLPPYLCRCCSAVQSWPAITVCTSIMALLLDDQDPSLNPLSDRFSPSAWFEALSARRHFPPKQLSVSFRDLDVHGVHDAAEYQRTVGNFPLWASRSALRRSARVDILKGIDGVVRSGEMLLVLGRPGSGCSTLLKTLAGDTHGITVSPAATLNYHGIPPHLLHTQFRGECTYTAENDVHFPELTVGETLSFAAYAKAPQPSLPGMTRDAYAEYMKNVIVALLGLQSAVNTKLGNEFIRGVSGGERKRVSIAEALIGWSPLQCWDNSTRGLDSATALELIRTLRLFTKSAGSTAIMSIYQGSQHMYDTFDKVTVLYEGHQIFFGSTSRAKQYFEELGFRCPAEATTADFLTSLTNPAEAESLVLDEYKLQAPRTAVEFRERWLHSADRSQLLQEIHSYEAEFPLGGRHLEAFSRMRQHEKSPKLPQHSPYNMALLEQMKICIRRGFQRLRNNWSVPLSSIIGNVIMAVIVSSIFYNLSQTTDSFNNRGVLIFFATLLNAFMSAFEVLQMWAQRPIVEKQSRFAFYYPFVEAVASMICDLPAKVLTSIFFNLTLYFMTNLRRTPGVFFTFYLFSFVGLLTMSMFFRMVGSVSRTIEQTMAPVGIFLANYMIYCGYVIPTRYMHPWLRWVGYINPVSYVFESLMINEFYDRRFECASYVPAGPAYQSVTGNERSCTAVGSVVGQDYVDGGTFIKQNFEYYHSHKWRNLGILFGMMVFFCTIHLLASQFIQAQRSKGEVLLFRRRHAPKPKTEDDEENAAQNVPAAKREDHPPHDIGLASNIQQQTAIFHWSGVSYDIKVGKETKTLLQDVDGWVKPGTLTALMGATGAGKTTLLDVLASRASAGVVTGQIMVDGRQRDTGFQRKTGYVQQMDLHLPTATVREALNFSALLRQPASVPKQEKLAYVDEVLRLLEMEAYAEAIVGVPGEGLNVEQRKRLTIAVEMAAKPELLLFLDEPTSGLDSQTAWSICMLLRKLASHGQAILCTIHQPSSILFQAFDQLLVLAKPGRTIYFGPIGEGARCVIEYFESNGACRRCEPGDNPAEWMLEIATRSNPTTMSMADKWRDSAQRKAVKRQLREYEETLPLRHAASASEASNSSPREFAVPFSEQLSIVARRCFQQYWRTPSYFWSMFILCTGTAFFIGFSFWLSPNTIQGLQNQLFAIFLVLTMFSNIMQLVMPKFAADRALFESRERQSKTYGWPVFVLSNLLVELPWQSLIAVTVFLTWYFPLTGGGGGGADAGIGGAGGAGGSSANERAGLTFVLIWAFLLFSSTFSHLVVAGIEHAATAIHVAQLLFYLVLIFCGVLVAPAALPGFWHFVHRASPLTYVVGGLVSTILGGGGRVVECADVEALTVVVPRDLRGNTSCAEYLAAYQSYAGGSVLNPDETGGTCRFCPLASVDAYMEGVDIRYEERWRDCGLVFVYVVFNVCATFVVYWLLRVPKRQRLVDRPREDDGGAGAEGGEK</sequence>
<dbReference type="InterPro" id="IPR003593">
    <property type="entry name" value="AAA+_ATPase"/>
</dbReference>
<dbReference type="Pfam" id="PF14510">
    <property type="entry name" value="ABC_trans_N"/>
    <property type="match status" value="1"/>
</dbReference>
<name>A0AA39XPK5_9PEZI</name>
<dbReference type="Pfam" id="PF06422">
    <property type="entry name" value="PDR_CDR"/>
    <property type="match status" value="1"/>
</dbReference>
<gene>
    <name evidence="17" type="primary">ZRA1_2</name>
    <name evidence="17" type="ORF">DIS24_g10387</name>
</gene>
<dbReference type="CDD" id="cd03232">
    <property type="entry name" value="ABCG_PDR_domain2"/>
    <property type="match status" value="1"/>
</dbReference>
<feature type="binding site" description="axial binding residue" evidence="13">
    <location>
        <position position="508"/>
    </location>
    <ligand>
        <name>heme</name>
        <dbReference type="ChEBI" id="CHEBI:30413"/>
    </ligand>
    <ligandPart>
        <name>Fe</name>
        <dbReference type="ChEBI" id="CHEBI:18248"/>
    </ligandPart>
</feature>
<dbReference type="GO" id="GO:0020037">
    <property type="term" value="F:heme binding"/>
    <property type="evidence" value="ECO:0007669"/>
    <property type="project" value="InterPro"/>
</dbReference>
<dbReference type="InterPro" id="IPR043926">
    <property type="entry name" value="ABCG_dom"/>
</dbReference>
<feature type="transmembrane region" description="Helical" evidence="15">
    <location>
        <begin position="1695"/>
        <end position="1717"/>
    </location>
</feature>
<comment type="subcellular location">
    <subcellularLocation>
        <location evidence="2">Membrane</location>
        <topology evidence="2">Multi-pass membrane protein</topology>
    </subcellularLocation>
</comment>
<dbReference type="InterPro" id="IPR034001">
    <property type="entry name" value="ABCG_PDR_1"/>
</dbReference>
<feature type="transmembrane region" description="Helical" evidence="15">
    <location>
        <begin position="1024"/>
        <end position="1048"/>
    </location>
</feature>
<dbReference type="SUPFAM" id="SSF48264">
    <property type="entry name" value="Cytochrome P450"/>
    <property type="match status" value="1"/>
</dbReference>
<dbReference type="Pfam" id="PF00067">
    <property type="entry name" value="p450"/>
    <property type="match status" value="1"/>
</dbReference>
<keyword evidence="11 13" id="KW-0408">Iron</keyword>
<dbReference type="InterPro" id="IPR013525">
    <property type="entry name" value="ABC2_TM"/>
</dbReference>
<dbReference type="Pfam" id="PF00005">
    <property type="entry name" value="ABC_tran"/>
    <property type="match status" value="2"/>
</dbReference>
<evidence type="ECO:0000256" key="3">
    <source>
        <dbReference type="ARBA" id="ARBA00006012"/>
    </source>
</evidence>
<feature type="transmembrane region" description="Helical" evidence="15">
    <location>
        <begin position="13"/>
        <end position="38"/>
    </location>
</feature>
<feature type="compositionally biased region" description="Basic and acidic residues" evidence="14">
    <location>
        <begin position="472"/>
        <end position="481"/>
    </location>
</feature>
<feature type="transmembrane region" description="Helical" evidence="15">
    <location>
        <begin position="1168"/>
        <end position="1187"/>
    </location>
</feature>
<dbReference type="PANTHER" id="PTHR19241">
    <property type="entry name" value="ATP-BINDING CASSETTE TRANSPORTER"/>
    <property type="match status" value="1"/>
</dbReference>
<feature type="domain" description="ABC transporter" evidence="16">
    <location>
        <begin position="664"/>
        <end position="913"/>
    </location>
</feature>
<dbReference type="Proteomes" id="UP001175001">
    <property type="component" value="Unassembled WGS sequence"/>
</dbReference>
<evidence type="ECO:0000256" key="1">
    <source>
        <dbReference type="ARBA" id="ARBA00001971"/>
    </source>
</evidence>
<dbReference type="GO" id="GO:0016705">
    <property type="term" value="F:oxidoreductase activity, acting on paired donors, with incorporation or reduction of molecular oxygen"/>
    <property type="evidence" value="ECO:0007669"/>
    <property type="project" value="InterPro"/>
</dbReference>
<proteinExistence type="inferred from homology"/>
<dbReference type="CDD" id="cd11040">
    <property type="entry name" value="CYP7_CYP8-like"/>
    <property type="match status" value="1"/>
</dbReference>
<dbReference type="GO" id="GO:0140359">
    <property type="term" value="F:ABC-type transporter activity"/>
    <property type="evidence" value="ECO:0007669"/>
    <property type="project" value="InterPro"/>
</dbReference>
<keyword evidence="9" id="KW-0067">ATP-binding</keyword>
<evidence type="ECO:0000259" key="16">
    <source>
        <dbReference type="PROSITE" id="PS50893"/>
    </source>
</evidence>
<evidence type="ECO:0000256" key="5">
    <source>
        <dbReference type="ARBA" id="ARBA00022448"/>
    </source>
</evidence>
<dbReference type="GO" id="GO:0016887">
    <property type="term" value="F:ATP hydrolysis activity"/>
    <property type="evidence" value="ECO:0007669"/>
    <property type="project" value="InterPro"/>
</dbReference>
<feature type="transmembrane region" description="Helical" evidence="15">
    <location>
        <begin position="1060"/>
        <end position="1082"/>
    </location>
</feature>
<keyword evidence="8" id="KW-0547">Nucleotide-binding</keyword>
<keyword evidence="12 15" id="KW-0472">Membrane</keyword>
<accession>A0AA39XPK5</accession>
<dbReference type="InterPro" id="IPR002403">
    <property type="entry name" value="Cyt_P450_E_grp-IV"/>
</dbReference>
<dbReference type="PROSITE" id="PS50893">
    <property type="entry name" value="ABC_TRANSPORTER_2"/>
    <property type="match status" value="2"/>
</dbReference>
<dbReference type="FunFam" id="3.40.50.300:FF:000054">
    <property type="entry name" value="ABC multidrug transporter atrF"/>
    <property type="match status" value="1"/>
</dbReference>
<feature type="transmembrane region" description="Helical" evidence="15">
    <location>
        <begin position="1729"/>
        <end position="1747"/>
    </location>
</feature>
<keyword evidence="5" id="KW-0813">Transport</keyword>
<dbReference type="GO" id="GO:0005506">
    <property type="term" value="F:iron ion binding"/>
    <property type="evidence" value="ECO:0007669"/>
    <property type="project" value="InterPro"/>
</dbReference>
<dbReference type="InterPro" id="IPR017871">
    <property type="entry name" value="ABC_transporter-like_CS"/>
</dbReference>
<dbReference type="PROSITE" id="PS00211">
    <property type="entry name" value="ABC_TRANSPORTER_1"/>
    <property type="match status" value="1"/>
</dbReference>
<evidence type="ECO:0000313" key="17">
    <source>
        <dbReference type="EMBL" id="KAK0637878.1"/>
    </source>
</evidence>
<evidence type="ECO:0000256" key="11">
    <source>
        <dbReference type="ARBA" id="ARBA00023004"/>
    </source>
</evidence>
<dbReference type="Gene3D" id="3.40.50.300">
    <property type="entry name" value="P-loop containing nucleotide triphosphate hydrolases"/>
    <property type="match status" value="2"/>
</dbReference>
<dbReference type="InterPro" id="IPR010929">
    <property type="entry name" value="PDR_CDR_ABC"/>
</dbReference>
<organism evidence="17 18">
    <name type="scientific">Lasiodiplodia hormozganensis</name>
    <dbReference type="NCBI Taxonomy" id="869390"/>
    <lineage>
        <taxon>Eukaryota</taxon>
        <taxon>Fungi</taxon>
        <taxon>Dikarya</taxon>
        <taxon>Ascomycota</taxon>
        <taxon>Pezizomycotina</taxon>
        <taxon>Dothideomycetes</taxon>
        <taxon>Dothideomycetes incertae sedis</taxon>
        <taxon>Botryosphaeriales</taxon>
        <taxon>Botryosphaeriaceae</taxon>
        <taxon>Lasiodiplodia</taxon>
    </lineage>
</organism>
<feature type="transmembrane region" description="Helical" evidence="15">
    <location>
        <begin position="1989"/>
        <end position="2007"/>
    </location>
</feature>
<comment type="caution">
    <text evidence="17">The sequence shown here is derived from an EMBL/GenBank/DDBJ whole genome shotgun (WGS) entry which is preliminary data.</text>
</comment>
<dbReference type="InterPro" id="IPR027417">
    <property type="entry name" value="P-loop_NTPase"/>
</dbReference>
<evidence type="ECO:0000256" key="9">
    <source>
        <dbReference type="ARBA" id="ARBA00022840"/>
    </source>
</evidence>
<evidence type="ECO:0000256" key="2">
    <source>
        <dbReference type="ARBA" id="ARBA00004141"/>
    </source>
</evidence>
<feature type="domain" description="ABC transporter" evidence="16">
    <location>
        <begin position="1357"/>
        <end position="1600"/>
    </location>
</feature>
<dbReference type="CDD" id="cd03233">
    <property type="entry name" value="ABCG_PDR_domain1"/>
    <property type="match status" value="1"/>
</dbReference>
<feature type="region of interest" description="Disordered" evidence="14">
    <location>
        <begin position="1315"/>
        <end position="1345"/>
    </location>
</feature>
<dbReference type="GO" id="GO:0016020">
    <property type="term" value="C:membrane"/>
    <property type="evidence" value="ECO:0007669"/>
    <property type="project" value="UniProtKB-SubCell"/>
</dbReference>
<feature type="transmembrane region" description="Helical" evidence="15">
    <location>
        <begin position="1863"/>
        <end position="1885"/>
    </location>
</feature>
<evidence type="ECO:0000256" key="6">
    <source>
        <dbReference type="ARBA" id="ARBA00022692"/>
    </source>
</evidence>
<dbReference type="Pfam" id="PF01061">
    <property type="entry name" value="ABC2_membrane"/>
    <property type="match status" value="2"/>
</dbReference>
<feature type="region of interest" description="Disordered" evidence="14">
    <location>
        <begin position="454"/>
        <end position="481"/>
    </location>
</feature>
<dbReference type="InterPro" id="IPR001128">
    <property type="entry name" value="Cyt_P450"/>
</dbReference>
<feature type="transmembrane region" description="Helical" evidence="15">
    <location>
        <begin position="1831"/>
        <end position="1851"/>
    </location>
</feature>
<feature type="transmembrane region" description="Helical" evidence="15">
    <location>
        <begin position="1094"/>
        <end position="1115"/>
    </location>
</feature>
<dbReference type="PRINTS" id="PR00465">
    <property type="entry name" value="EP450IV"/>
</dbReference>
<comment type="similarity">
    <text evidence="4">Belongs to the cytochrome P450 family.</text>
</comment>
<dbReference type="InterPro" id="IPR036396">
    <property type="entry name" value="Cyt_P450_sf"/>
</dbReference>
<dbReference type="Gene3D" id="1.10.630.10">
    <property type="entry name" value="Cytochrome P450"/>
    <property type="match status" value="1"/>
</dbReference>
<comment type="similarity">
    <text evidence="3">Belongs to the ABC transporter superfamily. ABCG family. PDR (TC 3.A.1.205) subfamily.</text>
</comment>
<evidence type="ECO:0000313" key="18">
    <source>
        <dbReference type="Proteomes" id="UP001175001"/>
    </source>
</evidence>
<reference evidence="17" key="1">
    <citation type="submission" date="2023-06" db="EMBL/GenBank/DDBJ databases">
        <title>Multi-omics analyses reveal the molecular pathogenesis toolkit of Lasiodiplodia hormozganensis, a cross-kingdom pathogen.</title>
        <authorList>
            <person name="Felix C."/>
            <person name="Meneses R."/>
            <person name="Goncalves M.F.M."/>
            <person name="Tilleman L."/>
            <person name="Duarte A.S."/>
            <person name="Jorrin-Novo J.V."/>
            <person name="Van De Peer Y."/>
            <person name="Deforce D."/>
            <person name="Van Nieuwerburgh F."/>
            <person name="Esteves A.C."/>
            <person name="Alves A."/>
        </authorList>
    </citation>
    <scope>NUCLEOTIDE SEQUENCE</scope>
    <source>
        <strain evidence="17">CBS 339.90</strain>
    </source>
</reference>
<dbReference type="SMART" id="SM00382">
    <property type="entry name" value="AAA"/>
    <property type="match status" value="2"/>
</dbReference>
<dbReference type="Pfam" id="PF19055">
    <property type="entry name" value="ABC2_membrane_7"/>
    <property type="match status" value="1"/>
</dbReference>
<keyword evidence="7 13" id="KW-0479">Metal-binding</keyword>
<evidence type="ECO:0000256" key="8">
    <source>
        <dbReference type="ARBA" id="ARBA00022741"/>
    </source>
</evidence>
<dbReference type="SUPFAM" id="SSF52540">
    <property type="entry name" value="P-loop containing nucleoside triphosphate hydrolases"/>
    <property type="match status" value="2"/>
</dbReference>
<dbReference type="EMBL" id="JAUJDW010000110">
    <property type="protein sequence ID" value="KAK0637878.1"/>
    <property type="molecule type" value="Genomic_DNA"/>
</dbReference>
<keyword evidence="6 15" id="KW-0812">Transmembrane</keyword>
<evidence type="ECO:0000256" key="13">
    <source>
        <dbReference type="PIRSR" id="PIRSR602403-1"/>
    </source>
</evidence>
<feature type="transmembrane region" description="Helical" evidence="15">
    <location>
        <begin position="1767"/>
        <end position="1797"/>
    </location>
</feature>
<feature type="transmembrane region" description="Helical" evidence="15">
    <location>
        <begin position="1274"/>
        <end position="1294"/>
    </location>
</feature>